<feature type="compositionally biased region" description="Low complexity" evidence="1">
    <location>
        <begin position="144"/>
        <end position="167"/>
    </location>
</feature>
<feature type="region of interest" description="Disordered" evidence="1">
    <location>
        <begin position="232"/>
        <end position="285"/>
    </location>
</feature>
<feature type="region of interest" description="Disordered" evidence="1">
    <location>
        <begin position="114"/>
        <end position="168"/>
    </location>
</feature>
<proteinExistence type="predicted"/>
<sequence length="285" mass="31737">MRTPTPLSSITQLGVGCQIAATRFIIRSITRTFNSKPDSNKVWHAHICSVEDNGFKCEVKFWNRDIGEIKNLIGHQIEVEASESKGKVRGLEITEDNRQNIQLSISENCSISWIDGGQSQAPRQQQPQQQQPQQQRHPSGNQGGYQQQAPRPQQSQQGSQGSRSQPPKTILGITVGMAIKEACTFISNSTPPEDLAEFLNTPEFSRDLHRIASDIIRISQLLESNQLADRVKDRVQPQAARQQQERSAPPQRTPDRAPPPTQDEGNQDFGEGPITDLADSDDIPF</sequence>
<gene>
    <name evidence="2" type="ORF">UFOVP861_48</name>
</gene>
<name>A0A6J5P941_9CAUD</name>
<organism evidence="2">
    <name type="scientific">uncultured Caudovirales phage</name>
    <dbReference type="NCBI Taxonomy" id="2100421"/>
    <lineage>
        <taxon>Viruses</taxon>
        <taxon>Duplodnaviria</taxon>
        <taxon>Heunggongvirae</taxon>
        <taxon>Uroviricota</taxon>
        <taxon>Caudoviricetes</taxon>
        <taxon>Peduoviridae</taxon>
        <taxon>Maltschvirus</taxon>
        <taxon>Maltschvirus maltsch</taxon>
    </lineage>
</organism>
<dbReference type="PROSITE" id="PS51257">
    <property type="entry name" value="PROKAR_LIPOPROTEIN"/>
    <property type="match status" value="1"/>
</dbReference>
<reference evidence="2" key="1">
    <citation type="submission" date="2020-04" db="EMBL/GenBank/DDBJ databases">
        <authorList>
            <person name="Chiriac C."/>
            <person name="Salcher M."/>
            <person name="Ghai R."/>
            <person name="Kavagutti S V."/>
        </authorList>
    </citation>
    <scope>NUCLEOTIDE SEQUENCE</scope>
</reference>
<evidence type="ECO:0000256" key="1">
    <source>
        <dbReference type="SAM" id="MobiDB-lite"/>
    </source>
</evidence>
<accession>A0A6J5P941</accession>
<protein>
    <submittedName>
        <fullName evidence="2">Uncharacterized protein</fullName>
    </submittedName>
</protein>
<evidence type="ECO:0000313" key="2">
    <source>
        <dbReference type="EMBL" id="CAB4167727.1"/>
    </source>
</evidence>
<feature type="compositionally biased region" description="Low complexity" evidence="1">
    <location>
        <begin position="118"/>
        <end position="135"/>
    </location>
</feature>
<dbReference type="EMBL" id="LR796810">
    <property type="protein sequence ID" value="CAB4167727.1"/>
    <property type="molecule type" value="Genomic_DNA"/>
</dbReference>